<dbReference type="InterPro" id="IPR002885">
    <property type="entry name" value="PPR_rpt"/>
</dbReference>
<sequence length="1395" mass="158933">MIRSIIKPFFEYPFSRQHSTLNKLFSSTSSLTDSIGVYYSDNAVTEDLDSQLRQLLENPNPQYVDAVTLFERSADLGLIPSSPTCNFIVETLGRNKKHNLVLQVYNRMSRIGVGPWFLSYGAVIESLVRFQYPEYAISVLGLILKSGFSVNVYLVNLVLNSLCCKNKVGDAVGLFREVSRYGVAPDECTLNTLVKGLCKTCKYDEALALTGEMEEAGCAPNFVTYNILIDHLCRNGEIGKGKEVFDDMTSKRIFPPIGIYNSLVYGLSKEGKFKEAMSILTAMMGKKILPDVVTYTCLINGLCHNGKAKKAFDILNLMIESGQEPSNITYMHLIVGLCNEGLLVDCFKLLKMMMEKEKQPTTEFFNKLVKELCDQRKVDVALRLYDMLIDKNDVKPNVMTHNLLIQGLCKENRISEAAEIYQKMRTVKISGNVVTYNSLIDAYLRGGEVEKAMGIWKQMLQLGFSPNSYTFSLIIKGSCKLGMINIAKGIFIRMRRNHGLAPDVCDFNALMSALCTEGSLEQATMLFQEMGNKHCKPDVTSFNIMIDSSFKARNTEYTNKLLLMMREMGVDPDAYTFSILINRYSKLGDLEEAWRMLNMMVTWGFTPDKYVYDSLLKALCEKGETDKIFKLLREMAAKGIVLDSKLTSTILTCLCLTTDDINLMELLPKFSQETSEVGIKCSELLAQLQTPSSNSDQDCNQHNLQHAAPQLPQRLATLLTSVGLNYFTFPWLSSLKHYRVYCRLKTMLRKLRSRRRPTYGTHVCALIAALLLLLSVSILYSRLSSDRHSHRPRHHQTDELTFDPLVEEADPDDRNSSEDRIDELDDAVQEDRDSRVQDEEDGDEDETDQSRVSKYYFDHVQGVIRRAFDKRSIDQWEDYASFDSNWDGTTTSINLAFSSDDVPLDDNVRRKVAEVKGIEDALLLKAGNKVSPLREGWGDWFERKSDFLRRDRMFKSNLELLNPLNNPFLQDPDGAGVTGFTKGDRLVLKRIINEFKKVPFTSKKPLGVSAHNPESESKGKNRSLEDGEGTNLKVENVHEDSKSEMKIAERRTLDDNVNNRAERIHQVMDKSSNLKATHGNGGIKSEFSGQIYADGKRWGYFPGLYPRLSFSNFMDAFFRKGKCLMRVFMVWNSPPWMFTVRHQRSLESLLFHHPDACVVMFSETLELNFFDGLVKDGFKVAVAMPNLDELLKDTPTHEFASVWFEWRKTKFYPTHYSELIRLAALYKYGGIYLDSDVKVVRPLHSLSNTVGLEDELSGSHLNGAVMAFRKHSPFIMECLTEFYASYDDTSLRWNGADLLTRVGRNFLHEEKNQMELKLQPFFAFFPISHTNIIRYFTPPATDIERADQDVLYQKILNESLAFHFWNSLTSSLVPEPESLVARLIDQHCIRCSDML</sequence>
<dbReference type="InterPro" id="IPR007577">
    <property type="entry name" value="GlycoTrfase_DXD_sugar-bd_CS"/>
</dbReference>
<keyword evidence="7" id="KW-1185">Reference proteome</keyword>
<dbReference type="InterPro" id="IPR029044">
    <property type="entry name" value="Nucleotide-diphossugar_trans"/>
</dbReference>
<evidence type="ECO:0000256" key="4">
    <source>
        <dbReference type="SAM" id="Phobius"/>
    </source>
</evidence>
<feature type="repeat" description="PPR" evidence="2">
    <location>
        <begin position="326"/>
        <end position="360"/>
    </location>
</feature>
<dbReference type="PANTHER" id="PTHR47213:SF1">
    <property type="entry name" value="OS07G0567300 PROTEIN"/>
    <property type="match status" value="1"/>
</dbReference>
<gene>
    <name evidence="6" type="ORF">Ccrd_013162</name>
</gene>
<dbReference type="InterPro" id="IPR011990">
    <property type="entry name" value="TPR-like_helical_dom_sf"/>
</dbReference>
<feature type="repeat" description="PPR" evidence="2">
    <location>
        <begin position="291"/>
        <end position="325"/>
    </location>
</feature>
<feature type="repeat" description="PPR" evidence="2">
    <location>
        <begin position="432"/>
        <end position="466"/>
    </location>
</feature>
<protein>
    <submittedName>
        <fullName evidence="6">Alpha 1,4-glycosyltransferase domain-containing protein</fullName>
    </submittedName>
</protein>
<dbReference type="Pfam" id="PF13041">
    <property type="entry name" value="PPR_2"/>
    <property type="match status" value="5"/>
</dbReference>
<feature type="repeat" description="PPR" evidence="2">
    <location>
        <begin position="573"/>
        <end position="607"/>
    </location>
</feature>
<evidence type="ECO:0000313" key="7">
    <source>
        <dbReference type="Proteomes" id="UP000243975"/>
    </source>
</evidence>
<keyword evidence="4" id="KW-1133">Transmembrane helix</keyword>
<dbReference type="Pfam" id="PF12854">
    <property type="entry name" value="PPR_1"/>
    <property type="match status" value="1"/>
</dbReference>
<dbReference type="STRING" id="59895.A0A103YG58"/>
<evidence type="ECO:0000256" key="1">
    <source>
        <dbReference type="ARBA" id="ARBA00022737"/>
    </source>
</evidence>
<feature type="domain" description="Alpha 1,4-glycosyltransferase" evidence="5">
    <location>
        <begin position="1267"/>
        <end position="1394"/>
    </location>
</feature>
<dbReference type="PANTHER" id="PTHR47213">
    <property type="entry name" value="OS07G0567300 PROTEIN"/>
    <property type="match status" value="1"/>
</dbReference>
<keyword evidence="4" id="KW-0472">Membrane</keyword>
<comment type="caution">
    <text evidence="6">The sequence shown here is derived from an EMBL/GenBank/DDBJ whole genome shotgun (WGS) entry which is preliminary data.</text>
</comment>
<feature type="repeat" description="PPR" evidence="2">
    <location>
        <begin position="151"/>
        <end position="185"/>
    </location>
</feature>
<proteinExistence type="predicted"/>
<feature type="repeat" description="PPR" evidence="2">
    <location>
        <begin position="256"/>
        <end position="290"/>
    </location>
</feature>
<name>A0A103YG58_CYNCS</name>
<feature type="repeat" description="PPR" evidence="2">
    <location>
        <begin position="221"/>
        <end position="255"/>
    </location>
</feature>
<evidence type="ECO:0000256" key="2">
    <source>
        <dbReference type="PROSITE-ProRule" id="PRU00708"/>
    </source>
</evidence>
<feature type="repeat" description="PPR" evidence="2">
    <location>
        <begin position="186"/>
        <end position="220"/>
    </location>
</feature>
<feature type="transmembrane region" description="Helical" evidence="4">
    <location>
        <begin position="715"/>
        <end position="738"/>
    </location>
</feature>
<dbReference type="InterPro" id="IPR044789">
    <property type="entry name" value="Put_A1-4-GlycosylTfrase_plant"/>
</dbReference>
<dbReference type="Pfam" id="PF01535">
    <property type="entry name" value="PPR"/>
    <property type="match status" value="2"/>
</dbReference>
<dbReference type="Gene3D" id="3.90.550.20">
    <property type="match status" value="1"/>
</dbReference>
<feature type="region of interest" description="Disordered" evidence="3">
    <location>
        <begin position="787"/>
        <end position="851"/>
    </location>
</feature>
<dbReference type="Gene3D" id="1.25.40.10">
    <property type="entry name" value="Tetratricopeptide repeat domain"/>
    <property type="match status" value="5"/>
</dbReference>
<evidence type="ECO:0000256" key="3">
    <source>
        <dbReference type="SAM" id="MobiDB-lite"/>
    </source>
</evidence>
<feature type="compositionally biased region" description="Basic and acidic residues" evidence="3">
    <location>
        <begin position="1013"/>
        <end position="1025"/>
    </location>
</feature>
<evidence type="ECO:0000313" key="6">
    <source>
        <dbReference type="EMBL" id="KVI08468.1"/>
    </source>
</evidence>
<organism evidence="6 7">
    <name type="scientific">Cynara cardunculus var. scolymus</name>
    <name type="common">Globe artichoke</name>
    <name type="synonym">Cynara scolymus</name>
    <dbReference type="NCBI Taxonomy" id="59895"/>
    <lineage>
        <taxon>Eukaryota</taxon>
        <taxon>Viridiplantae</taxon>
        <taxon>Streptophyta</taxon>
        <taxon>Embryophyta</taxon>
        <taxon>Tracheophyta</taxon>
        <taxon>Spermatophyta</taxon>
        <taxon>Magnoliopsida</taxon>
        <taxon>eudicotyledons</taxon>
        <taxon>Gunneridae</taxon>
        <taxon>Pentapetalae</taxon>
        <taxon>asterids</taxon>
        <taxon>campanulids</taxon>
        <taxon>Asterales</taxon>
        <taxon>Asteraceae</taxon>
        <taxon>Carduoideae</taxon>
        <taxon>Cardueae</taxon>
        <taxon>Carduinae</taxon>
        <taxon>Cynara</taxon>
    </lineage>
</organism>
<dbReference type="Pfam" id="PF04572">
    <property type="entry name" value="Gb3_synth"/>
    <property type="match status" value="1"/>
</dbReference>
<dbReference type="Proteomes" id="UP000243975">
    <property type="component" value="Unassembled WGS sequence"/>
</dbReference>
<accession>A0A103YG58</accession>
<feature type="repeat" description="PPR" evidence="2">
    <location>
        <begin position="503"/>
        <end position="537"/>
    </location>
</feature>
<dbReference type="InterPro" id="IPR007652">
    <property type="entry name" value="A1-4-GlycosylTfrase_dom"/>
</dbReference>
<reference evidence="6 7" key="1">
    <citation type="journal article" date="2016" name="Sci. Rep.">
        <title>The genome sequence of the outbreeding globe artichoke constructed de novo incorporating a phase-aware low-pass sequencing strategy of F1 progeny.</title>
        <authorList>
            <person name="Scaglione D."/>
            <person name="Reyes-Chin-Wo S."/>
            <person name="Acquadro A."/>
            <person name="Froenicke L."/>
            <person name="Portis E."/>
            <person name="Beitel C."/>
            <person name="Tirone M."/>
            <person name="Mauro R."/>
            <person name="Lo Monaco A."/>
            <person name="Mauromicale G."/>
            <person name="Faccioli P."/>
            <person name="Cattivelli L."/>
            <person name="Rieseberg L."/>
            <person name="Michelmore R."/>
            <person name="Lanteri S."/>
        </authorList>
    </citation>
    <scope>NUCLEOTIDE SEQUENCE [LARGE SCALE GENOMIC DNA]</scope>
    <source>
        <strain evidence="6">2C</strain>
    </source>
</reference>
<feature type="compositionally biased region" description="Acidic residues" evidence="3">
    <location>
        <begin position="838"/>
        <end position="847"/>
    </location>
</feature>
<evidence type="ECO:0000259" key="5">
    <source>
        <dbReference type="Pfam" id="PF04572"/>
    </source>
</evidence>
<feature type="repeat" description="PPR" evidence="2">
    <location>
        <begin position="81"/>
        <end position="115"/>
    </location>
</feature>
<feature type="repeat" description="PPR" evidence="2">
    <location>
        <begin position="467"/>
        <end position="502"/>
    </location>
</feature>
<feature type="region of interest" description="Disordered" evidence="3">
    <location>
        <begin position="1003"/>
        <end position="1044"/>
    </location>
</feature>
<feature type="repeat" description="PPR" evidence="2">
    <location>
        <begin position="608"/>
        <end position="642"/>
    </location>
</feature>
<feature type="repeat" description="PPR" evidence="2">
    <location>
        <begin position="538"/>
        <end position="572"/>
    </location>
</feature>
<dbReference type="PROSITE" id="PS51375">
    <property type="entry name" value="PPR"/>
    <property type="match status" value="14"/>
</dbReference>
<keyword evidence="1" id="KW-0677">Repeat</keyword>
<feature type="compositionally biased region" description="Basic and acidic residues" evidence="3">
    <location>
        <begin position="1035"/>
        <end position="1044"/>
    </location>
</feature>
<keyword evidence="4" id="KW-0812">Transmembrane</keyword>
<dbReference type="SUPFAM" id="SSF81901">
    <property type="entry name" value="HCP-like"/>
    <property type="match status" value="1"/>
</dbReference>
<dbReference type="Pfam" id="PF04488">
    <property type="entry name" value="Gly_transf_sug"/>
    <property type="match status" value="1"/>
</dbReference>
<dbReference type="NCBIfam" id="TIGR00756">
    <property type="entry name" value="PPR"/>
    <property type="match status" value="10"/>
</dbReference>
<feature type="transmembrane region" description="Helical" evidence="4">
    <location>
        <begin position="759"/>
        <end position="780"/>
    </location>
</feature>
<dbReference type="SUPFAM" id="SSF53448">
    <property type="entry name" value="Nucleotide-diphospho-sugar transferases"/>
    <property type="match status" value="1"/>
</dbReference>
<dbReference type="Gramene" id="KVI08468">
    <property type="protein sequence ID" value="KVI08468"/>
    <property type="gene ID" value="Ccrd_013162"/>
</dbReference>
<dbReference type="EMBL" id="LEKV01001116">
    <property type="protein sequence ID" value="KVI08468.1"/>
    <property type="molecule type" value="Genomic_DNA"/>
</dbReference>
<feature type="repeat" description="PPR" evidence="2">
    <location>
        <begin position="397"/>
        <end position="431"/>
    </location>
</feature>